<dbReference type="GO" id="GO:0016020">
    <property type="term" value="C:membrane"/>
    <property type="evidence" value="ECO:0007669"/>
    <property type="project" value="UniProtKB-SubCell"/>
</dbReference>
<keyword evidence="7" id="KW-0406">Ion transport</keyword>
<comment type="function">
    <text evidence="7">May be involved in iron transport and iron homeostasis.</text>
</comment>
<comment type="caution">
    <text evidence="7">Lacks conserved residue(s) required for the propagation of feature annotation.</text>
</comment>
<keyword evidence="3 7" id="KW-0813">Transport</keyword>
<feature type="transmembrane region" description="Helical" evidence="7">
    <location>
        <begin position="452"/>
        <end position="472"/>
    </location>
</feature>
<keyword evidence="4 7" id="KW-0812">Transmembrane</keyword>
<feature type="transmembrane region" description="Helical" evidence="7">
    <location>
        <begin position="87"/>
        <end position="108"/>
    </location>
</feature>
<evidence type="ECO:0000313" key="9">
    <source>
        <dbReference type="Proteomes" id="UP000054266"/>
    </source>
</evidence>
<dbReference type="Pfam" id="PF06963">
    <property type="entry name" value="FPN1"/>
    <property type="match status" value="1"/>
</dbReference>
<evidence type="ECO:0000256" key="3">
    <source>
        <dbReference type="ARBA" id="ARBA00022448"/>
    </source>
</evidence>
<dbReference type="HOGENOM" id="CLU_020370_5_0_1"/>
<evidence type="ECO:0000256" key="7">
    <source>
        <dbReference type="RuleBase" id="RU365065"/>
    </source>
</evidence>
<evidence type="ECO:0000313" key="8">
    <source>
        <dbReference type="EMBL" id="KIW67523.1"/>
    </source>
</evidence>
<accession>A0A0D2FHM7</accession>
<dbReference type="InterPro" id="IPR036259">
    <property type="entry name" value="MFS_trans_sf"/>
</dbReference>
<evidence type="ECO:0000256" key="5">
    <source>
        <dbReference type="ARBA" id="ARBA00022989"/>
    </source>
</evidence>
<organism evidence="8 9">
    <name type="scientific">Phialophora macrospora</name>
    <dbReference type="NCBI Taxonomy" id="1851006"/>
    <lineage>
        <taxon>Eukaryota</taxon>
        <taxon>Fungi</taxon>
        <taxon>Dikarya</taxon>
        <taxon>Ascomycota</taxon>
        <taxon>Pezizomycotina</taxon>
        <taxon>Eurotiomycetes</taxon>
        <taxon>Chaetothyriomycetidae</taxon>
        <taxon>Chaetothyriales</taxon>
        <taxon>Herpotrichiellaceae</taxon>
        <taxon>Phialophora</taxon>
    </lineage>
</organism>
<dbReference type="PANTHER" id="PTHR11660:SF57">
    <property type="entry name" value="SOLUTE CARRIER FAMILY 40 MEMBER"/>
    <property type="match status" value="1"/>
</dbReference>
<evidence type="ECO:0000256" key="1">
    <source>
        <dbReference type="ARBA" id="ARBA00004141"/>
    </source>
</evidence>
<dbReference type="STRING" id="5601.A0A0D2FHM7"/>
<keyword evidence="5 7" id="KW-1133">Transmembrane helix</keyword>
<comment type="similarity">
    <text evidence="2 7">Belongs to the ferroportin (FP) (TC 2.A.100) family. SLC40A subfamily.</text>
</comment>
<dbReference type="EMBL" id="KN846959">
    <property type="protein sequence ID" value="KIW67523.1"/>
    <property type="molecule type" value="Genomic_DNA"/>
</dbReference>
<dbReference type="AlphaFoldDB" id="A0A0D2FHM7"/>
<comment type="subcellular location">
    <subcellularLocation>
        <location evidence="1 7">Membrane</location>
        <topology evidence="1 7">Multi-pass membrane protein</topology>
    </subcellularLocation>
</comment>
<name>A0A0D2FHM7_9EURO</name>
<dbReference type="GO" id="GO:0005381">
    <property type="term" value="F:iron ion transmembrane transporter activity"/>
    <property type="evidence" value="ECO:0007669"/>
    <property type="project" value="UniProtKB-UniRule"/>
</dbReference>
<evidence type="ECO:0000256" key="4">
    <source>
        <dbReference type="ARBA" id="ARBA00022692"/>
    </source>
</evidence>
<dbReference type="CDD" id="cd17480">
    <property type="entry name" value="MFS_SLC40A1_like"/>
    <property type="match status" value="1"/>
</dbReference>
<feature type="transmembrane region" description="Helical" evidence="7">
    <location>
        <begin position="145"/>
        <end position="163"/>
    </location>
</feature>
<gene>
    <name evidence="8" type="ORF">PV04_06767</name>
</gene>
<dbReference type="SUPFAM" id="SSF103473">
    <property type="entry name" value="MFS general substrate transporter"/>
    <property type="match status" value="1"/>
</dbReference>
<feature type="transmembrane region" description="Helical" evidence="7">
    <location>
        <begin position="120"/>
        <end position="139"/>
    </location>
</feature>
<sequence>MPAPDDRTARNNAIELGAIEEAAPTELEAMLYQPEDPIDPEAAEEVTPHITRRLYVSHFLSTWNSRSFEFGAVLFLAAIFPETLLQLSIYALLRSASAIVLASSIGYAVDQRQRLPVVRFSIVAARVAVLLSCVGFWALSAFRGLTTWARLAIFSILILLSCVEKPCSVLNLVAIERDWVVEIAQHNERNLQSLNARMRRIDLVCKLAGPLVIALIDGASRNAAIFLILATNAAAAPIEYFAIAQVYRAVPQLQIPKTQSASITSDQTVHTSPRQLLAPFRELKKYAQHPAFLPSLSLSLLYFTVLSMSGQQITYLVSAGYSSFAIGLVRALSTTFELSATWIAPRLMRKIGATRAGMWFLSWQIGWLGGAVSFFWVESKPIVAASGLVVGTILSRIGLWGYDLCAQFIIQQEVQGSQRGSFSTTEATLQNLFELLSYVMTIVWSSPRQFRYPALLTTVAVYTAAGLYAYFLRQRRGHLVHLSGCVK</sequence>
<evidence type="ECO:0000256" key="2">
    <source>
        <dbReference type="ARBA" id="ARBA00006279"/>
    </source>
</evidence>
<dbReference type="Proteomes" id="UP000054266">
    <property type="component" value="Unassembled WGS sequence"/>
</dbReference>
<proteinExistence type="inferred from homology"/>
<reference evidence="8 9" key="1">
    <citation type="submission" date="2015-01" db="EMBL/GenBank/DDBJ databases">
        <title>The Genome Sequence of Capronia semiimmersa CBS27337.</title>
        <authorList>
            <consortium name="The Broad Institute Genomics Platform"/>
            <person name="Cuomo C."/>
            <person name="de Hoog S."/>
            <person name="Gorbushina A."/>
            <person name="Stielow B."/>
            <person name="Teixiera M."/>
            <person name="Abouelleil A."/>
            <person name="Chapman S.B."/>
            <person name="Priest M."/>
            <person name="Young S.K."/>
            <person name="Wortman J."/>
            <person name="Nusbaum C."/>
            <person name="Birren B."/>
        </authorList>
    </citation>
    <scope>NUCLEOTIDE SEQUENCE [LARGE SCALE GENOMIC DNA]</scope>
    <source>
        <strain evidence="8 9">CBS 27337</strain>
    </source>
</reference>
<dbReference type="InterPro" id="IPR009716">
    <property type="entry name" value="Ferroportin-1"/>
</dbReference>
<evidence type="ECO:0000256" key="6">
    <source>
        <dbReference type="ARBA" id="ARBA00023136"/>
    </source>
</evidence>
<protein>
    <recommendedName>
        <fullName evidence="7">Solute carrier family 40 member</fullName>
    </recommendedName>
</protein>
<feature type="transmembrane region" description="Helical" evidence="7">
    <location>
        <begin position="321"/>
        <end position="344"/>
    </location>
</feature>
<keyword evidence="6 7" id="KW-0472">Membrane</keyword>
<feature type="transmembrane region" description="Helical" evidence="7">
    <location>
        <begin position="356"/>
        <end position="376"/>
    </location>
</feature>
<dbReference type="PANTHER" id="PTHR11660">
    <property type="entry name" value="SOLUTE CARRIER FAMILY 40 MEMBER"/>
    <property type="match status" value="1"/>
</dbReference>
<keyword evidence="9" id="KW-1185">Reference proteome</keyword>